<evidence type="ECO:0000256" key="1">
    <source>
        <dbReference type="SAM" id="SignalP"/>
    </source>
</evidence>
<keyword evidence="3" id="KW-1185">Reference proteome</keyword>
<dbReference type="InterPro" id="IPR013783">
    <property type="entry name" value="Ig-like_fold"/>
</dbReference>
<dbReference type="InterPro" id="IPR036116">
    <property type="entry name" value="FN3_sf"/>
</dbReference>
<feature type="chain" id="PRO_5047179769" description="Fibronectin type-III domain-containing protein" evidence="1">
    <location>
        <begin position="22"/>
        <end position="239"/>
    </location>
</feature>
<gene>
    <name evidence="2" type="ORF">RQM65_02645</name>
</gene>
<dbReference type="Proteomes" id="UP001250656">
    <property type="component" value="Unassembled WGS sequence"/>
</dbReference>
<evidence type="ECO:0000313" key="2">
    <source>
        <dbReference type="EMBL" id="MDT7827562.1"/>
    </source>
</evidence>
<accession>A0ABU3L398</accession>
<evidence type="ECO:0008006" key="4">
    <source>
        <dbReference type="Google" id="ProtNLM"/>
    </source>
</evidence>
<evidence type="ECO:0000313" key="3">
    <source>
        <dbReference type="Proteomes" id="UP001250656"/>
    </source>
</evidence>
<comment type="caution">
    <text evidence="2">The sequence shown here is derived from an EMBL/GenBank/DDBJ whole genome shotgun (WGS) entry which is preliminary data.</text>
</comment>
<dbReference type="RefSeq" id="WP_314012533.1">
    <property type="nucleotide sequence ID" value="NZ_JAVTTP010000001.1"/>
</dbReference>
<dbReference type="PROSITE" id="PS51257">
    <property type="entry name" value="PROKAR_LIPOPROTEIN"/>
    <property type="match status" value="1"/>
</dbReference>
<organism evidence="2 3">
    <name type="scientific">Pricia mediterranea</name>
    <dbReference type="NCBI Taxonomy" id="3076079"/>
    <lineage>
        <taxon>Bacteria</taxon>
        <taxon>Pseudomonadati</taxon>
        <taxon>Bacteroidota</taxon>
        <taxon>Flavobacteriia</taxon>
        <taxon>Flavobacteriales</taxon>
        <taxon>Flavobacteriaceae</taxon>
        <taxon>Pricia</taxon>
    </lineage>
</organism>
<dbReference type="Gene3D" id="2.60.40.10">
    <property type="entry name" value="Immunoglobulins"/>
    <property type="match status" value="1"/>
</dbReference>
<dbReference type="EMBL" id="JAVTTP010000001">
    <property type="protein sequence ID" value="MDT7827562.1"/>
    <property type="molecule type" value="Genomic_DNA"/>
</dbReference>
<protein>
    <recommendedName>
        <fullName evidence="4">Fibronectin type-III domain-containing protein</fullName>
    </recommendedName>
</protein>
<keyword evidence="1" id="KW-0732">Signal</keyword>
<name>A0ABU3L398_9FLAO</name>
<feature type="signal peptide" evidence="1">
    <location>
        <begin position="1"/>
        <end position="21"/>
    </location>
</feature>
<dbReference type="SUPFAM" id="SSF49265">
    <property type="entry name" value="Fibronectin type III"/>
    <property type="match status" value="1"/>
</dbReference>
<sequence>MKIRSASAILAFGLLVLSACGGSDDTVDGPSTPPPPEPAPLAATLVFPENNTECNEGEVISDTESSVTFQWNASQHTDSYTVNLKNLDTGTVSPTDAQSNSAVITLLRGVPYQWSVVSKSKSSTKTATSSAWKFYNQGPGIESHAPFPAEAVSPKRGITVASTDAITLTWAGSDVDNDIKEYEVFFGSNKDAMVSLGMTSTTEKQNVAISPKTVYYWKVTTLDKAGNSSGSDLFDFQVE</sequence>
<proteinExistence type="predicted"/>
<reference evidence="2 3" key="1">
    <citation type="submission" date="2023-09" db="EMBL/GenBank/DDBJ databases">
        <title>Novel taxa isolated from Blanes Bay.</title>
        <authorList>
            <person name="Rey-Velasco X."/>
            <person name="Lucena T."/>
        </authorList>
    </citation>
    <scope>NUCLEOTIDE SEQUENCE [LARGE SCALE GENOMIC DNA]</scope>
    <source>
        <strain evidence="2 3">S334</strain>
    </source>
</reference>